<dbReference type="EMBL" id="OU896714">
    <property type="protein sequence ID" value="CAG9824761.1"/>
    <property type="molecule type" value="Genomic_DNA"/>
</dbReference>
<keyword evidence="4" id="KW-1015">Disulfide bond</keyword>
<evidence type="ECO:0000313" key="9">
    <source>
        <dbReference type="Proteomes" id="UP001153737"/>
    </source>
</evidence>
<dbReference type="InterPro" id="IPR002018">
    <property type="entry name" value="CarbesteraseB"/>
</dbReference>
<dbReference type="PANTHER" id="PTHR43142:SF1">
    <property type="entry name" value="CARBOXYLIC ESTER HYDROLASE"/>
    <property type="match status" value="1"/>
</dbReference>
<evidence type="ECO:0000256" key="1">
    <source>
        <dbReference type="ARBA" id="ARBA00005964"/>
    </source>
</evidence>
<proteinExistence type="inferred from homology"/>
<dbReference type="Proteomes" id="UP001153737">
    <property type="component" value="Chromosome 8"/>
</dbReference>
<evidence type="ECO:0000256" key="3">
    <source>
        <dbReference type="ARBA" id="ARBA00022801"/>
    </source>
</evidence>
<feature type="domain" description="Carboxylesterase type B" evidence="7">
    <location>
        <begin position="21"/>
        <end position="551"/>
    </location>
</feature>
<evidence type="ECO:0000259" key="7">
    <source>
        <dbReference type="Pfam" id="PF00135"/>
    </source>
</evidence>
<name>A0A9N9SK56_PHACE</name>
<dbReference type="GO" id="GO:0052689">
    <property type="term" value="F:carboxylic ester hydrolase activity"/>
    <property type="evidence" value="ECO:0007669"/>
    <property type="project" value="UniProtKB-KW"/>
</dbReference>
<dbReference type="OrthoDB" id="19653at2759"/>
<protein>
    <recommendedName>
        <fullName evidence="6">Carboxylic ester hydrolase</fullName>
        <ecNumber evidence="6">3.1.1.-</ecNumber>
    </recommendedName>
</protein>
<keyword evidence="5" id="KW-0325">Glycoprotein</keyword>
<dbReference type="PANTHER" id="PTHR43142">
    <property type="entry name" value="CARBOXYLIC ESTER HYDROLASE"/>
    <property type="match status" value="1"/>
</dbReference>
<evidence type="ECO:0000256" key="6">
    <source>
        <dbReference type="RuleBase" id="RU361235"/>
    </source>
</evidence>
<keyword evidence="2" id="KW-0719">Serine esterase</keyword>
<dbReference type="Pfam" id="PF00135">
    <property type="entry name" value="COesterase"/>
    <property type="match status" value="1"/>
</dbReference>
<dbReference type="EC" id="3.1.1.-" evidence="6"/>
<dbReference type="InterPro" id="IPR019819">
    <property type="entry name" value="Carboxylesterase_B_CS"/>
</dbReference>
<evidence type="ECO:0000256" key="5">
    <source>
        <dbReference type="ARBA" id="ARBA00023180"/>
    </source>
</evidence>
<dbReference type="InterPro" id="IPR029058">
    <property type="entry name" value="AB_hydrolase_fold"/>
</dbReference>
<feature type="chain" id="PRO_5040530091" description="Carboxylic ester hydrolase" evidence="6">
    <location>
        <begin position="19"/>
        <end position="566"/>
    </location>
</feature>
<dbReference type="PROSITE" id="PS00122">
    <property type="entry name" value="CARBOXYLESTERASE_B_1"/>
    <property type="match status" value="1"/>
</dbReference>
<evidence type="ECO:0000256" key="2">
    <source>
        <dbReference type="ARBA" id="ARBA00022487"/>
    </source>
</evidence>
<dbReference type="AlphaFoldDB" id="A0A9N9SK56"/>
<accession>A0A9N9SK56</accession>
<dbReference type="SUPFAM" id="SSF53474">
    <property type="entry name" value="alpha/beta-Hydrolases"/>
    <property type="match status" value="1"/>
</dbReference>
<reference evidence="8" key="2">
    <citation type="submission" date="2022-10" db="EMBL/GenBank/DDBJ databases">
        <authorList>
            <consortium name="ENA_rothamsted_submissions"/>
            <consortium name="culmorum"/>
            <person name="King R."/>
        </authorList>
    </citation>
    <scope>NUCLEOTIDE SEQUENCE</scope>
</reference>
<dbReference type="InterPro" id="IPR019826">
    <property type="entry name" value="Carboxylesterase_B_AS"/>
</dbReference>
<keyword evidence="9" id="KW-1185">Reference proteome</keyword>
<reference evidence="8" key="1">
    <citation type="submission" date="2022-01" db="EMBL/GenBank/DDBJ databases">
        <authorList>
            <person name="King R."/>
        </authorList>
    </citation>
    <scope>NUCLEOTIDE SEQUENCE</scope>
</reference>
<keyword evidence="6" id="KW-0732">Signal</keyword>
<gene>
    <name evidence="8" type="ORF">PHAECO_LOCUS11504</name>
</gene>
<evidence type="ECO:0000256" key="4">
    <source>
        <dbReference type="ARBA" id="ARBA00023157"/>
    </source>
</evidence>
<evidence type="ECO:0000313" key="8">
    <source>
        <dbReference type="EMBL" id="CAG9824761.1"/>
    </source>
</evidence>
<dbReference type="Gene3D" id="3.40.50.1820">
    <property type="entry name" value="alpha/beta hydrolase"/>
    <property type="match status" value="1"/>
</dbReference>
<dbReference type="PROSITE" id="PS00941">
    <property type="entry name" value="CARBOXYLESTERASE_B_2"/>
    <property type="match status" value="1"/>
</dbReference>
<feature type="signal peptide" evidence="6">
    <location>
        <begin position="1"/>
        <end position="18"/>
    </location>
</feature>
<keyword evidence="3 6" id="KW-0378">Hydrolase</keyword>
<organism evidence="8 9">
    <name type="scientific">Phaedon cochleariae</name>
    <name type="common">Mustard beetle</name>
    <dbReference type="NCBI Taxonomy" id="80249"/>
    <lineage>
        <taxon>Eukaryota</taxon>
        <taxon>Metazoa</taxon>
        <taxon>Ecdysozoa</taxon>
        <taxon>Arthropoda</taxon>
        <taxon>Hexapoda</taxon>
        <taxon>Insecta</taxon>
        <taxon>Pterygota</taxon>
        <taxon>Neoptera</taxon>
        <taxon>Endopterygota</taxon>
        <taxon>Coleoptera</taxon>
        <taxon>Polyphaga</taxon>
        <taxon>Cucujiformia</taxon>
        <taxon>Chrysomeloidea</taxon>
        <taxon>Chrysomelidae</taxon>
        <taxon>Chrysomelinae</taxon>
        <taxon>Chrysomelini</taxon>
        <taxon>Phaedon</taxon>
    </lineage>
</organism>
<comment type="similarity">
    <text evidence="1 6">Belongs to the type-B carboxylesterase/lipase family.</text>
</comment>
<sequence length="566" mass="64849">MFLKNVILLFTIYVYVNAEVLVTIPNKGTIRGRKEYSLRKISFYAYQEIPFAKPPLGELRFREPQPDEGWEGILDATKNTKVCYQQSRNMLRANLTLLENEDCLYLNVYTPKYPTSDQDLLPVMFYIYGGGFVSGAANFEFKGPHYFMEHDVIVVTANYRLGPFGFLATGDQVIPGNYGLKDQVMALKWVQDNIKYFGGDPEKVTIFGESAGGASVNFHYMSKKSEGLFRAGIAESGSILSPWAYQKDHKKIAYNLATYIDKNFQTNSSSKELLEFLWNVPAGDLNKVAISSYPYHFYNEQIIQGFLFAPTIEPEHENAFISESMYEAVEKGHMNRAPMMIGICSEEGLTIRVSNISDISRFEQLAKRMDDNPSSLVNNNMHLTDPKQIEAAGEAIHRIYTDGAFADNLGKSIRFHSDNSFNRGIIRYVEMQSNFSEIYFFQFSHYGPMIGKRPYFEGAYKVGHASDSKYLWTYGNWSGMDYQSPDDILAANRYMTLFTNFAKYLDPTPESSSLLNDVHWPTVSPDNFQYLDINDTLTIKRNPKSEFYQKWVEVYEQMAIKPYTTF</sequence>